<keyword evidence="2" id="KW-0812">Transmembrane</keyword>
<dbReference type="EMBL" id="FOXD01000003">
    <property type="protein sequence ID" value="SFP21966.1"/>
    <property type="molecule type" value="Genomic_DNA"/>
</dbReference>
<keyword evidence="2" id="KW-0472">Membrane</keyword>
<evidence type="ECO:0000313" key="4">
    <source>
        <dbReference type="Proteomes" id="UP000198892"/>
    </source>
</evidence>
<dbReference type="RefSeq" id="WP_093335329.1">
    <property type="nucleotide sequence ID" value="NZ_FOXD01000003.1"/>
</dbReference>
<dbReference type="AlphaFoldDB" id="A0A1I5NKW1"/>
<gene>
    <name evidence="3" type="ORF">SAMN05518683_103176</name>
</gene>
<dbReference type="PROSITE" id="PS51257">
    <property type="entry name" value="PROKAR_LIPOPROTEIN"/>
    <property type="match status" value="1"/>
</dbReference>
<dbReference type="Proteomes" id="UP000198892">
    <property type="component" value="Unassembled WGS sequence"/>
</dbReference>
<feature type="region of interest" description="Disordered" evidence="1">
    <location>
        <begin position="32"/>
        <end position="54"/>
    </location>
</feature>
<keyword evidence="2" id="KW-1133">Transmembrane helix</keyword>
<protein>
    <submittedName>
        <fullName evidence="3">YceG-like family protein</fullName>
    </submittedName>
</protein>
<dbReference type="OrthoDB" id="2138957at2"/>
<organism evidence="3 4">
    <name type="scientific">Salibacterium halotolerans</name>
    <dbReference type="NCBI Taxonomy" id="1884432"/>
    <lineage>
        <taxon>Bacteria</taxon>
        <taxon>Bacillati</taxon>
        <taxon>Bacillota</taxon>
        <taxon>Bacilli</taxon>
        <taxon>Bacillales</taxon>
        <taxon>Bacillaceae</taxon>
    </lineage>
</organism>
<evidence type="ECO:0000256" key="2">
    <source>
        <dbReference type="SAM" id="Phobius"/>
    </source>
</evidence>
<accession>A0A1I5NKW1</accession>
<sequence length="158" mass="17182">MTRKNIQVFAVGWFAAACCIAGAYFILQPGPNEAESSSQAGEPTEAPNPAALSAEQHISFLESDGYVVLTQDEYNAVQEEDTPPEDGQTDELTAILHIEQGMTSGDVASLLQQLEMIEEESLFAQKLQESGRASSIKPGQYKLNNTMSIQDIIQRITS</sequence>
<proteinExistence type="predicted"/>
<evidence type="ECO:0000256" key="1">
    <source>
        <dbReference type="SAM" id="MobiDB-lite"/>
    </source>
</evidence>
<evidence type="ECO:0000313" key="3">
    <source>
        <dbReference type="EMBL" id="SFP21966.1"/>
    </source>
</evidence>
<feature type="transmembrane region" description="Helical" evidence="2">
    <location>
        <begin position="6"/>
        <end position="27"/>
    </location>
</feature>
<dbReference type="Gene3D" id="3.30.1490.480">
    <property type="entry name" value="Endolytic murein transglycosylase"/>
    <property type="match status" value="1"/>
</dbReference>
<name>A0A1I5NKW1_9BACI</name>
<reference evidence="4" key="1">
    <citation type="submission" date="2016-10" db="EMBL/GenBank/DDBJ databases">
        <authorList>
            <person name="Varghese N."/>
            <person name="Submissions S."/>
        </authorList>
    </citation>
    <scope>NUCLEOTIDE SEQUENCE [LARGE SCALE GENOMIC DNA]</scope>
    <source>
        <strain evidence="4">S7</strain>
    </source>
</reference>
<dbReference type="STRING" id="1884432.SAMN05518683_103176"/>
<keyword evidence="4" id="KW-1185">Reference proteome</keyword>